<name>A0A511MGY7_9NOCA</name>
<proteinExistence type="predicted"/>
<dbReference type="EMBL" id="BJXA01000030">
    <property type="protein sequence ID" value="GEM39953.1"/>
    <property type="molecule type" value="Genomic_DNA"/>
</dbReference>
<protein>
    <submittedName>
        <fullName evidence="1">Uncharacterized protein</fullName>
    </submittedName>
</protein>
<accession>A0A511MGY7</accession>
<sequence length="73" mass="8183">MSVDDDASRPVRWLADRVKAGYGGVVLGCEPTEHRWKPLLDHARGVSLIRESDTLPGTGCTWMPDFREERTVS</sequence>
<gene>
    <name evidence="1" type="ORF">NN4_44720</name>
</gene>
<evidence type="ECO:0000313" key="2">
    <source>
        <dbReference type="Proteomes" id="UP000321424"/>
    </source>
</evidence>
<dbReference type="AlphaFoldDB" id="A0A511MGY7"/>
<comment type="caution">
    <text evidence="1">The sequence shown here is derived from an EMBL/GenBank/DDBJ whole genome shotgun (WGS) entry which is preliminary data.</text>
</comment>
<evidence type="ECO:0000313" key="1">
    <source>
        <dbReference type="EMBL" id="GEM39953.1"/>
    </source>
</evidence>
<dbReference type="Proteomes" id="UP000321424">
    <property type="component" value="Unassembled WGS sequence"/>
</dbReference>
<organism evidence="1 2">
    <name type="scientific">Nocardia ninae NBRC 108245</name>
    <dbReference type="NCBI Taxonomy" id="1210091"/>
    <lineage>
        <taxon>Bacteria</taxon>
        <taxon>Bacillati</taxon>
        <taxon>Actinomycetota</taxon>
        <taxon>Actinomycetes</taxon>
        <taxon>Mycobacteriales</taxon>
        <taxon>Nocardiaceae</taxon>
        <taxon>Nocardia</taxon>
    </lineage>
</organism>
<reference evidence="1 2" key="1">
    <citation type="submission" date="2019-07" db="EMBL/GenBank/DDBJ databases">
        <title>Whole genome shotgun sequence of Nocardia ninae NBRC 108245.</title>
        <authorList>
            <person name="Hosoyama A."/>
            <person name="Uohara A."/>
            <person name="Ohji S."/>
            <person name="Ichikawa N."/>
        </authorList>
    </citation>
    <scope>NUCLEOTIDE SEQUENCE [LARGE SCALE GENOMIC DNA]</scope>
    <source>
        <strain evidence="1 2">NBRC 108245</strain>
    </source>
</reference>
<keyword evidence="2" id="KW-1185">Reference proteome</keyword>